<dbReference type="GO" id="GO:0043456">
    <property type="term" value="P:regulation of pentose-phosphate shunt"/>
    <property type="evidence" value="ECO:0007669"/>
    <property type="project" value="TreeGrafter"/>
</dbReference>
<gene>
    <name evidence="3" type="ORF">I316_05217</name>
</gene>
<dbReference type="AlphaFoldDB" id="A0A1B9GQ34"/>
<keyword evidence="4" id="KW-1185">Reference proteome</keyword>
<reference evidence="3 4" key="1">
    <citation type="submission" date="2013-07" db="EMBL/GenBank/DDBJ databases">
        <title>The Genome Sequence of Cryptococcus heveanensis BCC8398.</title>
        <authorList>
            <consortium name="The Broad Institute Genome Sequencing Platform"/>
            <person name="Cuomo C."/>
            <person name="Litvintseva A."/>
            <person name="Chen Y."/>
            <person name="Heitman J."/>
            <person name="Sun S."/>
            <person name="Springer D."/>
            <person name="Dromer F."/>
            <person name="Young S.K."/>
            <person name="Zeng Q."/>
            <person name="Gargeya S."/>
            <person name="Fitzgerald M."/>
            <person name="Abouelleil A."/>
            <person name="Alvarado L."/>
            <person name="Berlin A.M."/>
            <person name="Chapman S.B."/>
            <person name="Dewar J."/>
            <person name="Goldberg J."/>
            <person name="Griggs A."/>
            <person name="Gujja S."/>
            <person name="Hansen M."/>
            <person name="Howarth C."/>
            <person name="Imamovic A."/>
            <person name="Larimer J."/>
            <person name="McCowan C."/>
            <person name="Murphy C."/>
            <person name="Pearson M."/>
            <person name="Priest M."/>
            <person name="Roberts A."/>
            <person name="Saif S."/>
            <person name="Shea T."/>
            <person name="Sykes S."/>
            <person name="Wortman J."/>
            <person name="Nusbaum C."/>
            <person name="Birren B."/>
        </authorList>
    </citation>
    <scope>NUCLEOTIDE SEQUENCE [LARGE SCALE GENOMIC DNA]</scope>
    <source>
        <strain evidence="3 4">BCC8398</strain>
    </source>
</reference>
<feature type="region of interest" description="Disordered" evidence="2">
    <location>
        <begin position="246"/>
        <end position="276"/>
    </location>
</feature>
<dbReference type="GO" id="GO:0045820">
    <property type="term" value="P:negative regulation of glycolytic process"/>
    <property type="evidence" value="ECO:0007669"/>
    <property type="project" value="TreeGrafter"/>
</dbReference>
<feature type="compositionally biased region" description="Low complexity" evidence="2">
    <location>
        <begin position="150"/>
        <end position="164"/>
    </location>
</feature>
<name>A0A1B9GQ34_9TREE</name>
<evidence type="ECO:0008006" key="5">
    <source>
        <dbReference type="Google" id="ProtNLM"/>
    </source>
</evidence>
<feature type="compositionally biased region" description="Basic and acidic residues" evidence="2">
    <location>
        <begin position="246"/>
        <end position="266"/>
    </location>
</feature>
<dbReference type="PANTHER" id="PTHR46517:SF1">
    <property type="entry name" value="FRUCTOSE-2,6-BISPHOSPHATASE TIGAR"/>
    <property type="match status" value="1"/>
</dbReference>
<dbReference type="OrthoDB" id="354304at2759"/>
<dbReference type="InterPro" id="IPR051695">
    <property type="entry name" value="Phosphoglycerate_Mutase"/>
</dbReference>
<evidence type="ECO:0000256" key="2">
    <source>
        <dbReference type="SAM" id="MobiDB-lite"/>
    </source>
</evidence>
<evidence type="ECO:0000313" key="4">
    <source>
        <dbReference type="Proteomes" id="UP000092666"/>
    </source>
</evidence>
<keyword evidence="1" id="KW-0378">Hydrolase</keyword>
<accession>A0A1B9GQ34</accession>
<organism evidence="3 4">
    <name type="scientific">Kwoniella heveanensis BCC8398</name>
    <dbReference type="NCBI Taxonomy" id="1296120"/>
    <lineage>
        <taxon>Eukaryota</taxon>
        <taxon>Fungi</taxon>
        <taxon>Dikarya</taxon>
        <taxon>Basidiomycota</taxon>
        <taxon>Agaricomycotina</taxon>
        <taxon>Tremellomycetes</taxon>
        <taxon>Tremellales</taxon>
        <taxon>Cryptococcaceae</taxon>
        <taxon>Kwoniella</taxon>
    </lineage>
</organism>
<feature type="region of interest" description="Disordered" evidence="2">
    <location>
        <begin position="88"/>
        <end position="107"/>
    </location>
</feature>
<dbReference type="GO" id="GO:0005829">
    <property type="term" value="C:cytosol"/>
    <property type="evidence" value="ECO:0007669"/>
    <property type="project" value="TreeGrafter"/>
</dbReference>
<dbReference type="EMBL" id="KV700127">
    <property type="protein sequence ID" value="OCF33172.1"/>
    <property type="molecule type" value="Genomic_DNA"/>
</dbReference>
<proteinExistence type="predicted"/>
<dbReference type="InterPro" id="IPR029033">
    <property type="entry name" value="His_PPase_superfam"/>
</dbReference>
<evidence type="ECO:0000313" key="3">
    <source>
        <dbReference type="EMBL" id="OCF33172.1"/>
    </source>
</evidence>
<dbReference type="Gene3D" id="3.40.50.1240">
    <property type="entry name" value="Phosphoglycerate mutase-like"/>
    <property type="match status" value="1"/>
</dbReference>
<evidence type="ECO:0000256" key="1">
    <source>
        <dbReference type="ARBA" id="ARBA00022801"/>
    </source>
</evidence>
<protein>
    <recommendedName>
        <fullName evidence="5">Phosphoglycerate mutase</fullName>
    </recommendedName>
</protein>
<reference evidence="4" key="2">
    <citation type="submission" date="2013-12" db="EMBL/GenBank/DDBJ databases">
        <title>Evolution of pathogenesis and genome organization in the Tremellales.</title>
        <authorList>
            <person name="Cuomo C."/>
            <person name="Litvintseva A."/>
            <person name="Heitman J."/>
            <person name="Chen Y."/>
            <person name="Sun S."/>
            <person name="Springer D."/>
            <person name="Dromer F."/>
            <person name="Young S."/>
            <person name="Zeng Q."/>
            <person name="Chapman S."/>
            <person name="Gujja S."/>
            <person name="Saif S."/>
            <person name="Birren B."/>
        </authorList>
    </citation>
    <scope>NUCLEOTIDE SEQUENCE [LARGE SCALE GENOMIC DNA]</scope>
    <source>
        <strain evidence="4">BCC8398</strain>
    </source>
</reference>
<feature type="compositionally biased region" description="Acidic residues" evidence="2">
    <location>
        <begin position="267"/>
        <end position="276"/>
    </location>
</feature>
<feature type="region of interest" description="Disordered" evidence="2">
    <location>
        <begin position="144"/>
        <end position="164"/>
    </location>
</feature>
<dbReference type="Proteomes" id="UP000092666">
    <property type="component" value="Unassembled WGS sequence"/>
</dbReference>
<dbReference type="STRING" id="1296120.A0A1B9GQ34"/>
<dbReference type="SUPFAM" id="SSF53254">
    <property type="entry name" value="Phosphoglycerate mutase-like"/>
    <property type="match status" value="1"/>
</dbReference>
<sequence>MFCHSLGLGSKSIELDSTSQTAKAIVALQPRAKLHTDARLTTRGAGDAQGLRWDNICHDLAKYGVESEESVDERLHSFLSVLLTSHTPASSTTATPATPGLSSTSGTATPLTPGLAGISMNNAPIFDRAFSSVTTTANVNAKEKPGTVAGLPRPGMPRTPTTPAGAGLGTGVVLVVTHQECLSSFLRILTAPCPVPAGAGNGAKKPPIDLHVPETIDFKHAEGEDHGQVGNTSVAILRIWWEDEGDGKLEPRGRLEAWGSEEHLHDDDDENDVEGK</sequence>
<dbReference type="GO" id="GO:0004331">
    <property type="term" value="F:fructose-2,6-bisphosphate 2-phosphatase activity"/>
    <property type="evidence" value="ECO:0007669"/>
    <property type="project" value="TreeGrafter"/>
</dbReference>
<dbReference type="PANTHER" id="PTHR46517">
    <property type="entry name" value="FRUCTOSE-2,6-BISPHOSPHATASE TIGAR"/>
    <property type="match status" value="1"/>
</dbReference>